<organism evidence="1 2">
    <name type="scientific">Hymenobacter montanus</name>
    <dbReference type="NCBI Taxonomy" id="2771359"/>
    <lineage>
        <taxon>Bacteria</taxon>
        <taxon>Pseudomonadati</taxon>
        <taxon>Bacteroidota</taxon>
        <taxon>Cytophagia</taxon>
        <taxon>Cytophagales</taxon>
        <taxon>Hymenobacteraceae</taxon>
        <taxon>Hymenobacter</taxon>
    </lineage>
</organism>
<comment type="caution">
    <text evidence="1">The sequence shown here is derived from an EMBL/GenBank/DDBJ whole genome shotgun (WGS) entry which is preliminary data.</text>
</comment>
<gene>
    <name evidence="1" type="ORF">IC235_02400</name>
</gene>
<dbReference type="AlphaFoldDB" id="A0A927BAI8"/>
<keyword evidence="2" id="KW-1185">Reference proteome</keyword>
<name>A0A927BAI8_9BACT</name>
<evidence type="ECO:0000313" key="2">
    <source>
        <dbReference type="Proteomes" id="UP000612233"/>
    </source>
</evidence>
<reference evidence="1" key="1">
    <citation type="submission" date="2020-09" db="EMBL/GenBank/DDBJ databases">
        <authorList>
            <person name="Kim M.K."/>
        </authorList>
    </citation>
    <scope>NUCLEOTIDE SEQUENCE</scope>
    <source>
        <strain evidence="1">BT664</strain>
    </source>
</reference>
<evidence type="ECO:0000313" key="1">
    <source>
        <dbReference type="EMBL" id="MBD2766740.1"/>
    </source>
</evidence>
<dbReference type="EMBL" id="JACXAD010000002">
    <property type="protein sequence ID" value="MBD2766740.1"/>
    <property type="molecule type" value="Genomic_DNA"/>
</dbReference>
<sequence>MMAIRPYKTLSLLVVLSGWWALLPREAQAQSAPPAARHATVFDLTGAVGPTLNYASAAAWRLWGLDTGGRFEVGAGLRASYFFNDGYDLDRQTGPGDPTINVPTPRLYSLNAAFHLRARVAGPVRLGFNLDAAGLSFGPERSIPAAPGQVRPTRGNLLLGGSRDRGSLNSEFYLAVALAQGVGLRAGWSHIVTGYESDASTYRRFRNLAALGVSYSLR</sequence>
<proteinExistence type="predicted"/>
<dbReference type="RefSeq" id="WP_191003567.1">
    <property type="nucleotide sequence ID" value="NZ_JACXAD010000002.1"/>
</dbReference>
<dbReference type="Proteomes" id="UP000612233">
    <property type="component" value="Unassembled WGS sequence"/>
</dbReference>
<protein>
    <submittedName>
        <fullName evidence="1">Uncharacterized protein</fullName>
    </submittedName>
</protein>
<accession>A0A927BAI8</accession>